<protein>
    <submittedName>
        <fullName evidence="1">Uncharacterized protein</fullName>
    </submittedName>
</protein>
<accession>A0A545B0J1</accession>
<dbReference type="AlphaFoldDB" id="A0A545B0J1"/>
<dbReference type="RefSeq" id="WP_142702701.1">
    <property type="nucleotide sequence ID" value="NZ_VIRS01000001.1"/>
</dbReference>
<dbReference type="InParanoid" id="A0A545B0J1"/>
<sequence length="62" mass="6710">MNEHQLTIEARASGEVLFVCSDPDCGRRFVVSRRTGLTVLEQGDFSALHSGGEVAAQVRFSA</sequence>
<dbReference type="Proteomes" id="UP000317982">
    <property type="component" value="Unassembled WGS sequence"/>
</dbReference>
<comment type="caution">
    <text evidence="1">The sequence shown here is derived from an EMBL/GenBank/DDBJ whole genome shotgun (WGS) entry which is preliminary data.</text>
</comment>
<reference evidence="1 2" key="1">
    <citation type="submission" date="2019-07" db="EMBL/GenBank/DDBJ databases">
        <title>Cryptosporangium phraense sp. nov., isolated from plant litter.</title>
        <authorList>
            <person name="Suriyachadkun C."/>
        </authorList>
    </citation>
    <scope>NUCLEOTIDE SEQUENCE [LARGE SCALE GENOMIC DNA]</scope>
    <source>
        <strain evidence="1 2">A-T 5661</strain>
    </source>
</reference>
<evidence type="ECO:0000313" key="1">
    <source>
        <dbReference type="EMBL" id="TQS47078.1"/>
    </source>
</evidence>
<dbReference type="OrthoDB" id="3830479at2"/>
<keyword evidence="2" id="KW-1185">Reference proteome</keyword>
<gene>
    <name evidence="1" type="ORF">FL583_02115</name>
</gene>
<organism evidence="1 2">
    <name type="scientific">Cryptosporangium phraense</name>
    <dbReference type="NCBI Taxonomy" id="2593070"/>
    <lineage>
        <taxon>Bacteria</taxon>
        <taxon>Bacillati</taxon>
        <taxon>Actinomycetota</taxon>
        <taxon>Actinomycetes</taxon>
        <taxon>Cryptosporangiales</taxon>
        <taxon>Cryptosporangiaceae</taxon>
        <taxon>Cryptosporangium</taxon>
    </lineage>
</organism>
<proteinExistence type="predicted"/>
<dbReference type="EMBL" id="VIRS01000001">
    <property type="protein sequence ID" value="TQS47078.1"/>
    <property type="molecule type" value="Genomic_DNA"/>
</dbReference>
<evidence type="ECO:0000313" key="2">
    <source>
        <dbReference type="Proteomes" id="UP000317982"/>
    </source>
</evidence>
<name>A0A545B0J1_9ACTN</name>